<evidence type="ECO:0000256" key="1">
    <source>
        <dbReference type="ARBA" id="ARBA00022527"/>
    </source>
</evidence>
<dbReference type="PROSITE" id="PS51158">
    <property type="entry name" value="ALPHA_KINASE"/>
    <property type="match status" value="1"/>
</dbReference>
<keyword evidence="9" id="KW-1185">Reference proteome</keyword>
<evidence type="ECO:0000256" key="4">
    <source>
        <dbReference type="ARBA" id="ARBA00022777"/>
    </source>
</evidence>
<keyword evidence="2" id="KW-0808">Transferase</keyword>
<evidence type="ECO:0000313" key="9">
    <source>
        <dbReference type="Proteomes" id="UP001321760"/>
    </source>
</evidence>
<dbReference type="GO" id="GO:0004674">
    <property type="term" value="F:protein serine/threonine kinase activity"/>
    <property type="evidence" value="ECO:0007669"/>
    <property type="project" value="UniProtKB-KW"/>
</dbReference>
<keyword evidence="1" id="KW-0723">Serine/threonine-protein kinase</keyword>
<evidence type="ECO:0000313" key="8">
    <source>
        <dbReference type="EMBL" id="KAK4443134.1"/>
    </source>
</evidence>
<dbReference type="SMART" id="SM00811">
    <property type="entry name" value="Alpha_kinase"/>
    <property type="match status" value="1"/>
</dbReference>
<gene>
    <name evidence="8" type="ORF">QBC34DRAFT_417613</name>
</gene>
<evidence type="ECO:0000256" key="6">
    <source>
        <dbReference type="SAM" id="MobiDB-lite"/>
    </source>
</evidence>
<proteinExistence type="predicted"/>
<dbReference type="PANTHER" id="PTHR45992:SF11">
    <property type="entry name" value="ALPHA-TYPE PROTEIN KINASE DOMAIN-CONTAINING PROTEIN"/>
    <property type="match status" value="1"/>
</dbReference>
<feature type="region of interest" description="Disordered" evidence="6">
    <location>
        <begin position="43"/>
        <end position="85"/>
    </location>
</feature>
<name>A0AAV9G290_9PEZI</name>
<sequence>MDQVRRCFSCRSVLNRKSFSKTQLEKEPGKSRCANCVSGLIREPDLPTAANPTQQSATAWKERPSVLAEPKPESPGAEDEAPAPAIAEHEPDALTRTDPEMPEIAYAKFADGAFSNPFAEGSLLKVAAGWTAWGPGIGMVCKWLKPGVVNNEREFFGMNMKASRKAIDIIKRFEEVKLPKPLNKTIFVSETEVRKFEENPDDEDWQLGGVLHLQQPFVREFQKFNSNTGWCGTSTDGMHVMQGLSHFSYHDSGGELVLCDLQGEAYSSHIVLTDPVILSRSRDYGDTDLGVDGIDNFFSHHRCGSYCDRKWMLPVNPKPVKRFSPQEGTKLF</sequence>
<dbReference type="GO" id="GO:0005524">
    <property type="term" value="F:ATP binding"/>
    <property type="evidence" value="ECO:0007669"/>
    <property type="project" value="UniProtKB-KW"/>
</dbReference>
<dbReference type="Proteomes" id="UP001321760">
    <property type="component" value="Unassembled WGS sequence"/>
</dbReference>
<dbReference type="EMBL" id="MU865999">
    <property type="protein sequence ID" value="KAK4443134.1"/>
    <property type="molecule type" value="Genomic_DNA"/>
</dbReference>
<keyword evidence="5" id="KW-0067">ATP-binding</keyword>
<evidence type="ECO:0000256" key="2">
    <source>
        <dbReference type="ARBA" id="ARBA00022679"/>
    </source>
</evidence>
<keyword evidence="4 8" id="KW-0418">Kinase</keyword>
<dbReference type="InterPro" id="IPR004166">
    <property type="entry name" value="a-kinase_dom"/>
</dbReference>
<reference evidence="8" key="1">
    <citation type="journal article" date="2023" name="Mol. Phylogenet. Evol.">
        <title>Genome-scale phylogeny and comparative genomics of the fungal order Sordariales.</title>
        <authorList>
            <person name="Hensen N."/>
            <person name="Bonometti L."/>
            <person name="Westerberg I."/>
            <person name="Brannstrom I.O."/>
            <person name="Guillou S."/>
            <person name="Cros-Aarteil S."/>
            <person name="Calhoun S."/>
            <person name="Haridas S."/>
            <person name="Kuo A."/>
            <person name="Mondo S."/>
            <person name="Pangilinan J."/>
            <person name="Riley R."/>
            <person name="LaButti K."/>
            <person name="Andreopoulos B."/>
            <person name="Lipzen A."/>
            <person name="Chen C."/>
            <person name="Yan M."/>
            <person name="Daum C."/>
            <person name="Ng V."/>
            <person name="Clum A."/>
            <person name="Steindorff A."/>
            <person name="Ohm R.A."/>
            <person name="Martin F."/>
            <person name="Silar P."/>
            <person name="Natvig D.O."/>
            <person name="Lalanne C."/>
            <person name="Gautier V."/>
            <person name="Ament-Velasquez S.L."/>
            <person name="Kruys A."/>
            <person name="Hutchinson M.I."/>
            <person name="Powell A.J."/>
            <person name="Barry K."/>
            <person name="Miller A.N."/>
            <person name="Grigoriev I.V."/>
            <person name="Debuchy R."/>
            <person name="Gladieux P."/>
            <person name="Hiltunen Thoren M."/>
            <person name="Johannesson H."/>
        </authorList>
    </citation>
    <scope>NUCLEOTIDE SEQUENCE</scope>
    <source>
        <strain evidence="8">PSN243</strain>
    </source>
</reference>
<dbReference type="PANTHER" id="PTHR45992">
    <property type="entry name" value="EUKARYOTIC ELONGATION FACTOR 2 KINASE-RELATED"/>
    <property type="match status" value="1"/>
</dbReference>
<organism evidence="8 9">
    <name type="scientific">Podospora aff. communis PSN243</name>
    <dbReference type="NCBI Taxonomy" id="3040156"/>
    <lineage>
        <taxon>Eukaryota</taxon>
        <taxon>Fungi</taxon>
        <taxon>Dikarya</taxon>
        <taxon>Ascomycota</taxon>
        <taxon>Pezizomycotina</taxon>
        <taxon>Sordariomycetes</taxon>
        <taxon>Sordariomycetidae</taxon>
        <taxon>Sordariales</taxon>
        <taxon>Podosporaceae</taxon>
        <taxon>Podospora</taxon>
    </lineage>
</organism>
<keyword evidence="3" id="KW-0547">Nucleotide-binding</keyword>
<dbReference type="SUPFAM" id="SSF56112">
    <property type="entry name" value="Protein kinase-like (PK-like)"/>
    <property type="match status" value="1"/>
</dbReference>
<dbReference type="AlphaFoldDB" id="A0AAV9G290"/>
<evidence type="ECO:0000256" key="3">
    <source>
        <dbReference type="ARBA" id="ARBA00022741"/>
    </source>
</evidence>
<comment type="caution">
    <text evidence="8">The sequence shown here is derived from an EMBL/GenBank/DDBJ whole genome shotgun (WGS) entry which is preliminary data.</text>
</comment>
<reference evidence="8" key="2">
    <citation type="submission" date="2023-05" db="EMBL/GenBank/DDBJ databases">
        <authorList>
            <consortium name="Lawrence Berkeley National Laboratory"/>
            <person name="Steindorff A."/>
            <person name="Hensen N."/>
            <person name="Bonometti L."/>
            <person name="Westerberg I."/>
            <person name="Brannstrom I.O."/>
            <person name="Guillou S."/>
            <person name="Cros-Aarteil S."/>
            <person name="Calhoun S."/>
            <person name="Haridas S."/>
            <person name="Kuo A."/>
            <person name="Mondo S."/>
            <person name="Pangilinan J."/>
            <person name="Riley R."/>
            <person name="Labutti K."/>
            <person name="Andreopoulos B."/>
            <person name="Lipzen A."/>
            <person name="Chen C."/>
            <person name="Yanf M."/>
            <person name="Daum C."/>
            <person name="Ng V."/>
            <person name="Clum A."/>
            <person name="Ohm R."/>
            <person name="Martin F."/>
            <person name="Silar P."/>
            <person name="Natvig D."/>
            <person name="Lalanne C."/>
            <person name="Gautier V."/>
            <person name="Ament-Velasquez S.L."/>
            <person name="Kruys A."/>
            <person name="Hutchinson M.I."/>
            <person name="Powell A.J."/>
            <person name="Barry K."/>
            <person name="Miller A.N."/>
            <person name="Grigoriev I.V."/>
            <person name="Debuchy R."/>
            <person name="Gladieux P."/>
            <person name="Thoren M.H."/>
            <person name="Johannesson H."/>
        </authorList>
    </citation>
    <scope>NUCLEOTIDE SEQUENCE</scope>
    <source>
        <strain evidence="8">PSN243</strain>
    </source>
</reference>
<evidence type="ECO:0000256" key="5">
    <source>
        <dbReference type="ARBA" id="ARBA00022840"/>
    </source>
</evidence>
<feature type="domain" description="Alpha-type protein kinase" evidence="7">
    <location>
        <begin position="88"/>
        <end position="318"/>
    </location>
</feature>
<evidence type="ECO:0000259" key="7">
    <source>
        <dbReference type="PROSITE" id="PS51158"/>
    </source>
</evidence>
<dbReference type="Gene3D" id="3.20.200.10">
    <property type="entry name" value="MHCK/EF2 kinase"/>
    <property type="match status" value="1"/>
</dbReference>
<protein>
    <submittedName>
        <fullName evidence="8">Kinase-like domain-containing protein</fullName>
    </submittedName>
</protein>
<accession>A0AAV9G290</accession>
<dbReference type="InterPro" id="IPR051852">
    <property type="entry name" value="Alpha-type_PK"/>
</dbReference>
<dbReference type="Pfam" id="PF02816">
    <property type="entry name" value="Alpha_kinase"/>
    <property type="match status" value="1"/>
</dbReference>
<dbReference type="InterPro" id="IPR011009">
    <property type="entry name" value="Kinase-like_dom_sf"/>
</dbReference>